<proteinExistence type="predicted"/>
<keyword evidence="1" id="KW-0812">Transmembrane</keyword>
<organism evidence="2">
    <name type="scientific">Terrestrivirus sp</name>
    <dbReference type="NCBI Taxonomy" id="2487775"/>
    <lineage>
        <taxon>Viruses</taxon>
        <taxon>Varidnaviria</taxon>
        <taxon>Bamfordvirae</taxon>
        <taxon>Nucleocytoviricota</taxon>
        <taxon>Megaviricetes</taxon>
        <taxon>Imitervirales</taxon>
        <taxon>Mimiviridae</taxon>
        <taxon>Klosneuvirinae</taxon>
    </lineage>
</organism>
<keyword evidence="1" id="KW-1133">Transmembrane helix</keyword>
<keyword evidence="1" id="KW-0472">Membrane</keyword>
<feature type="transmembrane region" description="Helical" evidence="1">
    <location>
        <begin position="25"/>
        <end position="44"/>
    </location>
</feature>
<sequence length="105" mass="12503">MESLNINNINLQKIHLLKCKNDETLRLLIPLIYFCIEFSWNCFLRKFDEEYGYFSYVLGVVALCITPFLLVIDILSYLFRLIVVTYLIVKNKIKIYNISKNMLKL</sequence>
<feature type="transmembrane region" description="Helical" evidence="1">
    <location>
        <begin position="51"/>
        <end position="71"/>
    </location>
</feature>
<evidence type="ECO:0000313" key="2">
    <source>
        <dbReference type="EMBL" id="AYV76680.1"/>
    </source>
</evidence>
<protein>
    <submittedName>
        <fullName evidence="2">Uncharacterized protein</fullName>
    </submittedName>
</protein>
<accession>A0A3G4ZP63</accession>
<name>A0A3G4ZP63_9VIRU</name>
<reference evidence="2" key="1">
    <citation type="submission" date="2018-10" db="EMBL/GenBank/DDBJ databases">
        <title>Hidden diversity of soil giant viruses.</title>
        <authorList>
            <person name="Schulz F."/>
            <person name="Alteio L."/>
            <person name="Goudeau D."/>
            <person name="Ryan E.M."/>
            <person name="Malmstrom R.R."/>
            <person name="Blanchard J."/>
            <person name="Woyke T."/>
        </authorList>
    </citation>
    <scope>NUCLEOTIDE SEQUENCE</scope>
    <source>
        <strain evidence="2">TEV1</strain>
    </source>
</reference>
<evidence type="ECO:0000256" key="1">
    <source>
        <dbReference type="SAM" id="Phobius"/>
    </source>
</evidence>
<dbReference type="EMBL" id="MK071989">
    <property type="protein sequence ID" value="AYV76680.1"/>
    <property type="molecule type" value="Genomic_DNA"/>
</dbReference>
<gene>
    <name evidence="2" type="ORF">Terrestrivirus11_21</name>
</gene>